<dbReference type="GO" id="GO:0051059">
    <property type="term" value="F:NF-kappaB binding"/>
    <property type="evidence" value="ECO:0007669"/>
    <property type="project" value="TreeGrafter"/>
</dbReference>
<dbReference type="EMBL" id="JABEYC010001172">
    <property type="protein sequence ID" value="KAF4968276.1"/>
    <property type="molecule type" value="Genomic_DNA"/>
</dbReference>
<reference evidence="6" key="1">
    <citation type="journal article" date="2020" name="BMC Genomics">
        <title>Correction to: Identification and distribution of gene clusters required for synthesis of sphingolipid metabolism inhibitors in diverse species of the filamentous fungus Fusarium.</title>
        <authorList>
            <person name="Kim H.S."/>
            <person name="Lohmar J.M."/>
            <person name="Busman M."/>
            <person name="Brown D.W."/>
            <person name="Naumann T.A."/>
            <person name="Divon H.H."/>
            <person name="Lysoe E."/>
            <person name="Uhlig S."/>
            <person name="Proctor R.H."/>
        </authorList>
    </citation>
    <scope>NUCLEOTIDE SEQUENCE</scope>
    <source>
        <strain evidence="6">NRRL 22465</strain>
    </source>
</reference>
<dbReference type="GO" id="GO:0071356">
    <property type="term" value="P:cellular response to tumor necrosis factor"/>
    <property type="evidence" value="ECO:0007669"/>
    <property type="project" value="TreeGrafter"/>
</dbReference>
<dbReference type="Pfam" id="PF24883">
    <property type="entry name" value="NPHP3_N"/>
    <property type="match status" value="1"/>
</dbReference>
<feature type="repeat" description="ANK" evidence="3">
    <location>
        <begin position="729"/>
        <end position="761"/>
    </location>
</feature>
<dbReference type="InterPro" id="IPR051070">
    <property type="entry name" value="NF-kappa-B_inhibitor"/>
</dbReference>
<dbReference type="Gene3D" id="3.40.50.300">
    <property type="entry name" value="P-loop containing nucleotide triphosphate hydrolases"/>
    <property type="match status" value="1"/>
</dbReference>
<dbReference type="Gene3D" id="1.25.40.20">
    <property type="entry name" value="Ankyrin repeat-containing domain"/>
    <property type="match status" value="4"/>
</dbReference>
<feature type="repeat" description="ANK" evidence="3">
    <location>
        <begin position="762"/>
        <end position="794"/>
    </location>
</feature>
<dbReference type="SUPFAM" id="SSF48403">
    <property type="entry name" value="Ankyrin repeat"/>
    <property type="match status" value="1"/>
</dbReference>
<feature type="repeat" description="ANK" evidence="3">
    <location>
        <begin position="828"/>
        <end position="862"/>
    </location>
</feature>
<dbReference type="SMART" id="SM00248">
    <property type="entry name" value="ANK"/>
    <property type="match status" value="9"/>
</dbReference>
<comment type="caution">
    <text evidence="6">The sequence shown here is derived from an EMBL/GenBank/DDBJ whole genome shotgun (WGS) entry which is preliminary data.</text>
</comment>
<keyword evidence="7" id="KW-1185">Reference proteome</keyword>
<gene>
    <name evidence="6" type="ORF">FZEAL_10414</name>
</gene>
<dbReference type="PROSITE" id="PS50297">
    <property type="entry name" value="ANK_REP_REGION"/>
    <property type="match status" value="7"/>
</dbReference>
<sequence length="956" mass="106314">MADPLSIAGSAVGIISLGITVAQGLFNYYTAFRDKNSDVGFTTKKLNRLSELLQTLQLQLEQRQFRIDEQELCSSIPRYIEESEELIQDLDAELQKLRSSASCGSLYQARAAGRRLIYPLRQSTLQKLDEDIDALVVCLSFALQLLQQNDIGRIQNDLEDAGALLDLVRASQISSDITTWLKAPDASINFNDAMKKKHPGTGKWLVDGSAFTGWLEKPNSFLWLVGFAGCGKSVLCSTAIQAAHRHRRGNPQIGIAFFYFTFNDEGKQDSSAMLRALVLQLSSQKDNEHSILSRLHDKYRNATPSDQALIDCLRQLVRSFTDVHICVDALDESPRDAHREGVLQVIADLRAWSEPGLHLLVSSRDEIDIREDLDASPEEAVQMRNESVDEDIASFVSQNLRENRRLRKWTDYHGKIETAFTTRAQGVFRWVECQFKALITCPGSEDLLEQVLNSLPRTLDETYARMLANIPPSSISYSQRMLALLCCARKPLSVEELICGIAFKQEGDMEFDPKRKLMSADAIHQICPGFVEFDIDPYDHTTTVRLAHFSVREYLESDRILLREDVAAFSVNLLDADRLMASICLAVLMVAPNLNLEPLVEDQAFQFFTSTGGAFEDWYARRRMSYGRPIGSPHDSLLYRAASFGLEPIVRRSLRSGITTVREMDAPLIVASKKGHERVLRLLIGNGADTEAQDKAGITALHNASCRGDTKVARLLLESGADIEAQDKVGKTALHYTSFRNNTKFVQLLLESGADLEAQNKVGMTALHYALFYGDAKFVRLLLESGADIEAQDKAGITALHQASYRGDAKVVRLLLESGADLEAQSIHGWTALHYATNTGRGGECILHLLLEKGACVNSRSYNLGTALLLASRRCPTRFVNLLLEYGAAVNDQNRRGGTALHHATKRSNKEMVELLLENGADVNIQDQYGRTALDEAADSEETIKLLLEKGGRHGT</sequence>
<feature type="domain" description="Nephrocystin 3-like N-terminal" evidence="5">
    <location>
        <begin position="200"/>
        <end position="364"/>
    </location>
</feature>
<evidence type="ECO:0000259" key="4">
    <source>
        <dbReference type="Pfam" id="PF22939"/>
    </source>
</evidence>
<dbReference type="InterPro" id="IPR036770">
    <property type="entry name" value="Ankyrin_rpt-contain_sf"/>
</dbReference>
<dbReference type="AlphaFoldDB" id="A0A8H4U1Y0"/>
<keyword evidence="2 3" id="KW-0040">ANK repeat</keyword>
<dbReference type="InterPro" id="IPR054471">
    <property type="entry name" value="GPIID_WHD"/>
</dbReference>
<evidence type="ECO:0000313" key="7">
    <source>
        <dbReference type="Proteomes" id="UP000635477"/>
    </source>
</evidence>
<dbReference type="GO" id="GO:0005829">
    <property type="term" value="C:cytosol"/>
    <property type="evidence" value="ECO:0007669"/>
    <property type="project" value="TreeGrafter"/>
</dbReference>
<dbReference type="Proteomes" id="UP000635477">
    <property type="component" value="Unassembled WGS sequence"/>
</dbReference>
<evidence type="ECO:0000259" key="5">
    <source>
        <dbReference type="Pfam" id="PF24883"/>
    </source>
</evidence>
<feature type="repeat" description="ANK" evidence="3">
    <location>
        <begin position="696"/>
        <end position="728"/>
    </location>
</feature>
<dbReference type="InterPro" id="IPR027417">
    <property type="entry name" value="P-loop_NTPase"/>
</dbReference>
<evidence type="ECO:0000313" key="6">
    <source>
        <dbReference type="EMBL" id="KAF4968276.1"/>
    </source>
</evidence>
<dbReference type="Pfam" id="PF12796">
    <property type="entry name" value="Ank_2"/>
    <property type="match status" value="2"/>
</dbReference>
<dbReference type="InterPro" id="IPR002110">
    <property type="entry name" value="Ankyrin_rpt"/>
</dbReference>
<name>A0A8H4U1Y0_9HYPO</name>
<dbReference type="PANTHER" id="PTHR46680">
    <property type="entry name" value="NF-KAPPA-B INHIBITOR ALPHA"/>
    <property type="match status" value="1"/>
</dbReference>
<feature type="domain" description="GPI inositol-deacylase winged helix" evidence="4">
    <location>
        <begin position="478"/>
        <end position="559"/>
    </location>
</feature>
<dbReference type="PANTHER" id="PTHR46680:SF3">
    <property type="entry name" value="NF-KAPPA-B INHIBITOR CACTUS"/>
    <property type="match status" value="1"/>
</dbReference>
<dbReference type="PROSITE" id="PS50088">
    <property type="entry name" value="ANK_REPEAT"/>
    <property type="match status" value="7"/>
</dbReference>
<dbReference type="Pfam" id="PF22939">
    <property type="entry name" value="WHD_GPIID"/>
    <property type="match status" value="1"/>
</dbReference>
<evidence type="ECO:0000256" key="3">
    <source>
        <dbReference type="PROSITE-ProRule" id="PRU00023"/>
    </source>
</evidence>
<dbReference type="SUPFAM" id="SSF52540">
    <property type="entry name" value="P-loop containing nucleoside triphosphate hydrolases"/>
    <property type="match status" value="1"/>
</dbReference>
<evidence type="ECO:0000256" key="2">
    <source>
        <dbReference type="ARBA" id="ARBA00023043"/>
    </source>
</evidence>
<accession>A0A8H4U1Y0</accession>
<protein>
    <recommendedName>
        <fullName evidence="8">Ankyrin repeat protein</fullName>
    </recommendedName>
</protein>
<dbReference type="PRINTS" id="PR01415">
    <property type="entry name" value="ANKYRIN"/>
</dbReference>
<reference evidence="6" key="2">
    <citation type="submission" date="2020-05" db="EMBL/GenBank/DDBJ databases">
        <authorList>
            <person name="Kim H.-S."/>
            <person name="Proctor R.H."/>
            <person name="Brown D.W."/>
        </authorList>
    </citation>
    <scope>NUCLEOTIDE SEQUENCE</scope>
    <source>
        <strain evidence="6">NRRL 22465</strain>
    </source>
</reference>
<keyword evidence="1" id="KW-0677">Repeat</keyword>
<dbReference type="OrthoDB" id="194358at2759"/>
<feature type="repeat" description="ANK" evidence="3">
    <location>
        <begin position="663"/>
        <end position="695"/>
    </location>
</feature>
<organism evidence="6 7">
    <name type="scientific">Fusarium zealandicum</name>
    <dbReference type="NCBI Taxonomy" id="1053134"/>
    <lineage>
        <taxon>Eukaryota</taxon>
        <taxon>Fungi</taxon>
        <taxon>Dikarya</taxon>
        <taxon>Ascomycota</taxon>
        <taxon>Pezizomycotina</taxon>
        <taxon>Sordariomycetes</taxon>
        <taxon>Hypocreomycetidae</taxon>
        <taxon>Hypocreales</taxon>
        <taxon>Nectriaceae</taxon>
        <taxon>Fusarium</taxon>
        <taxon>Fusarium staphyleae species complex</taxon>
    </lineage>
</organism>
<evidence type="ECO:0008006" key="8">
    <source>
        <dbReference type="Google" id="ProtNLM"/>
    </source>
</evidence>
<feature type="repeat" description="ANK" evidence="3">
    <location>
        <begin position="795"/>
        <end position="827"/>
    </location>
</feature>
<evidence type="ECO:0000256" key="1">
    <source>
        <dbReference type="ARBA" id="ARBA00022737"/>
    </source>
</evidence>
<dbReference type="InterPro" id="IPR056884">
    <property type="entry name" value="NPHP3-like_N"/>
</dbReference>
<dbReference type="Pfam" id="PF13637">
    <property type="entry name" value="Ank_4"/>
    <property type="match status" value="1"/>
</dbReference>
<proteinExistence type="predicted"/>
<feature type="repeat" description="ANK" evidence="3">
    <location>
        <begin position="896"/>
        <end position="928"/>
    </location>
</feature>
<dbReference type="Pfam" id="PF00023">
    <property type="entry name" value="Ank"/>
    <property type="match status" value="2"/>
</dbReference>